<evidence type="ECO:0000256" key="3">
    <source>
        <dbReference type="ARBA" id="ARBA00022898"/>
    </source>
</evidence>
<keyword evidence="3 5" id="KW-0663">Pyridoxal phosphate</keyword>
<dbReference type="EC" id="5.1.1.1" evidence="5"/>
<evidence type="ECO:0000256" key="5">
    <source>
        <dbReference type="HAMAP-Rule" id="MF_01201"/>
    </source>
</evidence>
<evidence type="ECO:0000256" key="6">
    <source>
        <dbReference type="PIRSR" id="PIRSR600821-50"/>
    </source>
</evidence>
<evidence type="ECO:0000313" key="9">
    <source>
        <dbReference type="EMBL" id="GED71418.1"/>
    </source>
</evidence>
<dbReference type="InterPro" id="IPR009006">
    <property type="entry name" value="Ala_racemase/Decarboxylase_C"/>
</dbReference>
<evidence type="ECO:0000313" key="11">
    <source>
        <dbReference type="Proteomes" id="UP000036834"/>
    </source>
</evidence>
<dbReference type="InterPro" id="IPR029066">
    <property type="entry name" value="PLP-binding_barrel"/>
</dbReference>
<reference evidence="10" key="2">
    <citation type="submission" date="2015-07" db="EMBL/GenBank/DDBJ databases">
        <title>MeaNS - Measles Nucleotide Surveillance Program.</title>
        <authorList>
            <person name="Tran T."/>
            <person name="Druce J."/>
        </authorList>
    </citation>
    <scope>NUCLEOTIDE SEQUENCE</scope>
    <source>
        <strain evidence="10">DSM 9887</strain>
    </source>
</reference>
<dbReference type="GO" id="GO:0005829">
    <property type="term" value="C:cytosol"/>
    <property type="evidence" value="ECO:0007669"/>
    <property type="project" value="TreeGrafter"/>
</dbReference>
<dbReference type="AlphaFoldDB" id="A0A0K9YL41"/>
<comment type="caution">
    <text evidence="10">The sequence shown here is derived from an EMBL/GenBank/DDBJ whole genome shotgun (WGS) entry which is preliminary data.</text>
</comment>
<sequence length="400" mass="43975">MKPFCRDTWVEVNLDAIRANVETFRSHIPASTSIIAVVKADGYGHGSVRVGEEALASGAESLAVAMLDEAIVLREAGIEAPILVLGFTPVESVELASRMNVELTAYNSDWIIQANTLLQQANLKPIGLQIKVDTGMGRLGVRTQEELLQVVSALEQSPKLVWSGVFTHFACADEKNTTHVRRQHETFQSLLQSLRDAGKKLPKIHCCNTAAAIAFPEWGYDSIRLGIGLYGLYPSPYMKERKDVSLVPALTLKTRIAHVKTATEPMTISYGATYCAQPGEQVATLPIGYADGFSRLLSNRGDVLYNGSRAPIIGKVCMDQFMVRLEQGTGQVGDEVVLYGKQGDEEISLDEVAAQIGTINYEVPCMLNYRIPRVYFRNQTEVGVFHPLTMKQTPQKTVNN</sequence>
<dbReference type="Gene3D" id="2.40.37.10">
    <property type="entry name" value="Lyase, Ornithine Decarboxylase, Chain A, domain 1"/>
    <property type="match status" value="1"/>
</dbReference>
<dbReference type="Proteomes" id="UP000319578">
    <property type="component" value="Unassembled WGS sequence"/>
</dbReference>
<dbReference type="InterPro" id="IPR001608">
    <property type="entry name" value="Ala_racemase_N"/>
</dbReference>
<evidence type="ECO:0000256" key="4">
    <source>
        <dbReference type="ARBA" id="ARBA00023235"/>
    </source>
</evidence>
<feature type="active site" description="Proton acceptor; specific for D-alanine" evidence="5">
    <location>
        <position position="39"/>
    </location>
</feature>
<dbReference type="Pfam" id="PF00842">
    <property type="entry name" value="Ala_racemase_C"/>
    <property type="match status" value="1"/>
</dbReference>
<evidence type="ECO:0000313" key="10">
    <source>
        <dbReference type="EMBL" id="KNB68910.1"/>
    </source>
</evidence>
<feature type="binding site" evidence="5 7">
    <location>
        <position position="138"/>
    </location>
    <ligand>
        <name>substrate</name>
    </ligand>
</feature>
<dbReference type="Proteomes" id="UP000036834">
    <property type="component" value="Unassembled WGS sequence"/>
</dbReference>
<dbReference type="HAMAP" id="MF_01201">
    <property type="entry name" value="Ala_racemase"/>
    <property type="match status" value="1"/>
</dbReference>
<dbReference type="SUPFAM" id="SSF51419">
    <property type="entry name" value="PLP-binding barrel"/>
    <property type="match status" value="1"/>
</dbReference>
<feature type="domain" description="Alanine racemase C-terminal" evidence="8">
    <location>
        <begin position="249"/>
        <end position="376"/>
    </location>
</feature>
<gene>
    <name evidence="9" type="primary">alr2</name>
    <name evidence="10" type="ORF">ADS79_30765</name>
    <name evidence="9" type="ORF">BRE01_51200</name>
</gene>
<comment type="function">
    <text evidence="5">Catalyzes the interconversion of L-alanine and D-alanine. May also act on other amino acids.</text>
</comment>
<accession>A0A0K9YL41</accession>
<reference evidence="11" key="1">
    <citation type="submission" date="2015-07" db="EMBL/GenBank/DDBJ databases">
        <title>Genome sequencing project for genomic taxonomy and phylogenomics of Bacillus-like bacteria.</title>
        <authorList>
            <person name="Liu B."/>
            <person name="Wang J."/>
            <person name="Zhu Y."/>
            <person name="Liu G."/>
            <person name="Chen Q."/>
            <person name="Chen Z."/>
            <person name="Lan J."/>
            <person name="Che J."/>
            <person name="Ge C."/>
            <person name="Shi H."/>
            <person name="Pan Z."/>
            <person name="Liu X."/>
        </authorList>
    </citation>
    <scope>NUCLEOTIDE SEQUENCE [LARGE SCALE GENOMIC DNA]</scope>
    <source>
        <strain evidence="11">DSM 9887</strain>
    </source>
</reference>
<dbReference type="UniPathway" id="UPA00042">
    <property type="reaction ID" value="UER00497"/>
</dbReference>
<dbReference type="PROSITE" id="PS00395">
    <property type="entry name" value="ALANINE_RACEMASE"/>
    <property type="match status" value="1"/>
</dbReference>
<dbReference type="FunFam" id="3.20.20.10:FF:000002">
    <property type="entry name" value="Alanine racemase"/>
    <property type="match status" value="1"/>
</dbReference>
<dbReference type="GO" id="GO:0030632">
    <property type="term" value="P:D-alanine biosynthetic process"/>
    <property type="evidence" value="ECO:0007669"/>
    <property type="project" value="UniProtKB-UniRule"/>
</dbReference>
<dbReference type="SUPFAM" id="SSF50621">
    <property type="entry name" value="Alanine racemase C-terminal domain-like"/>
    <property type="match status" value="1"/>
</dbReference>
<dbReference type="SMART" id="SM01005">
    <property type="entry name" value="Ala_racemase_C"/>
    <property type="match status" value="1"/>
</dbReference>
<dbReference type="PATRIC" id="fig|54915.3.peg.5848"/>
<dbReference type="NCBIfam" id="TIGR00492">
    <property type="entry name" value="alr"/>
    <property type="match status" value="1"/>
</dbReference>
<dbReference type="GO" id="GO:0030170">
    <property type="term" value="F:pyridoxal phosphate binding"/>
    <property type="evidence" value="ECO:0007669"/>
    <property type="project" value="UniProtKB-UniRule"/>
</dbReference>
<dbReference type="InterPro" id="IPR011079">
    <property type="entry name" value="Ala_racemase_C"/>
</dbReference>
<dbReference type="PANTHER" id="PTHR30511:SF0">
    <property type="entry name" value="ALANINE RACEMASE, CATABOLIC-RELATED"/>
    <property type="match status" value="1"/>
</dbReference>
<feature type="binding site" evidence="5 7">
    <location>
        <position position="318"/>
    </location>
    <ligand>
        <name>substrate</name>
    </ligand>
</feature>
<dbReference type="GO" id="GO:0008784">
    <property type="term" value="F:alanine racemase activity"/>
    <property type="evidence" value="ECO:0007669"/>
    <property type="project" value="UniProtKB-UniRule"/>
</dbReference>
<organism evidence="10 11">
    <name type="scientific">Brevibacillus reuszeri</name>
    <dbReference type="NCBI Taxonomy" id="54915"/>
    <lineage>
        <taxon>Bacteria</taxon>
        <taxon>Bacillati</taxon>
        <taxon>Bacillota</taxon>
        <taxon>Bacilli</taxon>
        <taxon>Bacillales</taxon>
        <taxon>Paenibacillaceae</taxon>
        <taxon>Brevibacillus</taxon>
    </lineage>
</organism>
<dbReference type="RefSeq" id="WP_049742291.1">
    <property type="nucleotide sequence ID" value="NZ_BJON01000021.1"/>
</dbReference>
<dbReference type="Pfam" id="PF01168">
    <property type="entry name" value="Ala_racemase_N"/>
    <property type="match status" value="1"/>
</dbReference>
<dbReference type="EMBL" id="LGIQ01000016">
    <property type="protein sequence ID" value="KNB68910.1"/>
    <property type="molecule type" value="Genomic_DNA"/>
</dbReference>
<protein>
    <recommendedName>
        <fullName evidence="5">Alanine racemase</fullName>
        <ecNumber evidence="5">5.1.1.1</ecNumber>
    </recommendedName>
</protein>
<evidence type="ECO:0000313" key="12">
    <source>
        <dbReference type="Proteomes" id="UP000319578"/>
    </source>
</evidence>
<dbReference type="PRINTS" id="PR00992">
    <property type="entry name" value="ALARACEMASE"/>
</dbReference>
<evidence type="ECO:0000256" key="2">
    <source>
        <dbReference type="ARBA" id="ARBA00001933"/>
    </source>
</evidence>
<evidence type="ECO:0000256" key="1">
    <source>
        <dbReference type="ARBA" id="ARBA00000316"/>
    </source>
</evidence>
<dbReference type="InterPro" id="IPR020622">
    <property type="entry name" value="Ala_racemase_pyridoxalP-BS"/>
</dbReference>
<comment type="cofactor">
    <cofactor evidence="2 5 6">
        <name>pyridoxal 5'-phosphate</name>
        <dbReference type="ChEBI" id="CHEBI:597326"/>
    </cofactor>
</comment>
<dbReference type="PANTHER" id="PTHR30511">
    <property type="entry name" value="ALANINE RACEMASE"/>
    <property type="match status" value="1"/>
</dbReference>
<dbReference type="GO" id="GO:0009252">
    <property type="term" value="P:peptidoglycan biosynthetic process"/>
    <property type="evidence" value="ECO:0007669"/>
    <property type="project" value="TreeGrafter"/>
</dbReference>
<evidence type="ECO:0000256" key="7">
    <source>
        <dbReference type="PIRSR" id="PIRSR600821-52"/>
    </source>
</evidence>
<feature type="modified residue" description="N6-(pyridoxal phosphate)lysine" evidence="5 6">
    <location>
        <position position="39"/>
    </location>
</feature>
<name>A0A0K9YL41_9BACL</name>
<dbReference type="OrthoDB" id="9813814at2"/>
<keyword evidence="12" id="KW-1185">Reference proteome</keyword>
<feature type="active site" description="Proton acceptor; specific for L-alanine" evidence="5">
    <location>
        <position position="270"/>
    </location>
</feature>
<comment type="pathway">
    <text evidence="5">Amino-acid biosynthesis; D-alanine biosynthesis; D-alanine from L-alanine: step 1/1.</text>
</comment>
<comment type="catalytic activity">
    <reaction evidence="1 5">
        <text>L-alanine = D-alanine</text>
        <dbReference type="Rhea" id="RHEA:20249"/>
        <dbReference type="ChEBI" id="CHEBI:57416"/>
        <dbReference type="ChEBI" id="CHEBI:57972"/>
        <dbReference type="EC" id="5.1.1.1"/>
    </reaction>
</comment>
<dbReference type="InterPro" id="IPR000821">
    <property type="entry name" value="Ala_racemase"/>
</dbReference>
<proteinExistence type="inferred from homology"/>
<dbReference type="FunFam" id="2.40.37.10:FF:000006">
    <property type="entry name" value="Alanine racemase"/>
    <property type="match status" value="1"/>
</dbReference>
<keyword evidence="4 5" id="KW-0413">Isomerase</keyword>
<dbReference type="STRING" id="54915.ADS79_30765"/>
<dbReference type="CDD" id="cd00430">
    <property type="entry name" value="PLPDE_III_AR"/>
    <property type="match status" value="1"/>
</dbReference>
<comment type="similarity">
    <text evidence="5">Belongs to the alanine racemase family.</text>
</comment>
<dbReference type="Gene3D" id="3.20.20.10">
    <property type="entry name" value="Alanine racemase"/>
    <property type="match status" value="1"/>
</dbReference>
<dbReference type="EMBL" id="BJON01000021">
    <property type="protein sequence ID" value="GED71418.1"/>
    <property type="molecule type" value="Genomic_DNA"/>
</dbReference>
<evidence type="ECO:0000259" key="8">
    <source>
        <dbReference type="SMART" id="SM01005"/>
    </source>
</evidence>
<reference evidence="9 12" key="3">
    <citation type="submission" date="2019-06" db="EMBL/GenBank/DDBJ databases">
        <title>Whole genome shotgun sequence of Brevibacillus reuszeri NBRC 15719.</title>
        <authorList>
            <person name="Hosoyama A."/>
            <person name="Uohara A."/>
            <person name="Ohji S."/>
            <person name="Ichikawa N."/>
        </authorList>
    </citation>
    <scope>NUCLEOTIDE SEQUENCE [LARGE SCALE GENOMIC DNA]</scope>
    <source>
        <strain evidence="9 12">NBRC 15719</strain>
    </source>
</reference>